<dbReference type="PRINTS" id="PR00147">
    <property type="entry name" value="DNAPHOTLYASE"/>
</dbReference>
<dbReference type="Pfam" id="PF00875">
    <property type="entry name" value="DNA_photolyase"/>
    <property type="match status" value="1"/>
</dbReference>
<evidence type="ECO:0000256" key="1">
    <source>
        <dbReference type="ARBA" id="ARBA00001932"/>
    </source>
</evidence>
<dbReference type="InterPro" id="IPR005101">
    <property type="entry name" value="Cryptochr/Photolyase_FAD-bd"/>
</dbReference>
<dbReference type="InterPro" id="IPR036155">
    <property type="entry name" value="Crypto/Photolyase_N_sf"/>
</dbReference>
<evidence type="ECO:0000256" key="2">
    <source>
        <dbReference type="ARBA" id="ARBA00005862"/>
    </source>
</evidence>
<feature type="site" description="Electron transfer via tryptophanyl radical" evidence="7">
    <location>
        <position position="312"/>
    </location>
</feature>
<reference evidence="10 11" key="1">
    <citation type="journal article" date="2005" name="Int. J. Syst. Evol. Microbiol.">
        <title>Nitrincola lacisaponensis gen. nov., sp. nov., a novel alkaliphilic bacterium isolated from an alkaline, saline lake.</title>
        <authorList>
            <person name="Dimitriu P.A."/>
            <person name="Shukla S.K."/>
            <person name="Conradt J."/>
            <person name="Marquez M.C."/>
            <person name="Ventosa A."/>
            <person name="Maglia A."/>
            <person name="Peyton B.M."/>
            <person name="Pinkart H.C."/>
            <person name="Mormile M.R."/>
        </authorList>
    </citation>
    <scope>NUCLEOTIDE SEQUENCE [LARGE SCALE GENOMIC DNA]</scope>
    <source>
        <strain evidence="10 11">4CA</strain>
    </source>
</reference>
<evidence type="ECO:0000256" key="8">
    <source>
        <dbReference type="RuleBase" id="RU004182"/>
    </source>
</evidence>
<evidence type="ECO:0000256" key="3">
    <source>
        <dbReference type="ARBA" id="ARBA00022630"/>
    </source>
</evidence>
<evidence type="ECO:0000256" key="4">
    <source>
        <dbReference type="ARBA" id="ARBA00022827"/>
    </source>
</evidence>
<dbReference type="Gene3D" id="1.10.579.10">
    <property type="entry name" value="DNA Cyclobutane Dipyrimidine Photolyase, subunit A, domain 3"/>
    <property type="match status" value="1"/>
</dbReference>
<dbReference type="GO" id="GO:0006950">
    <property type="term" value="P:response to stress"/>
    <property type="evidence" value="ECO:0007669"/>
    <property type="project" value="UniProtKB-ARBA"/>
</dbReference>
<keyword evidence="11" id="KW-1185">Reference proteome</keyword>
<dbReference type="GO" id="GO:0003904">
    <property type="term" value="F:deoxyribodipyrimidine photo-lyase activity"/>
    <property type="evidence" value="ECO:0007669"/>
    <property type="project" value="UniProtKB-EC"/>
</dbReference>
<name>A0A063Y0C1_9GAMM</name>
<dbReference type="InterPro" id="IPR014729">
    <property type="entry name" value="Rossmann-like_a/b/a_fold"/>
</dbReference>
<feature type="domain" description="Photolyase/cryptochrome alpha/beta" evidence="9">
    <location>
        <begin position="1"/>
        <end position="133"/>
    </location>
</feature>
<feature type="binding site" evidence="6">
    <location>
        <position position="229"/>
    </location>
    <ligand>
        <name>FAD</name>
        <dbReference type="ChEBI" id="CHEBI:57692"/>
    </ligand>
</feature>
<comment type="similarity">
    <text evidence="2">Belongs to the DNA photolyase class-1 family.</text>
</comment>
<dbReference type="RefSeq" id="WP_036547887.1">
    <property type="nucleotide sequence ID" value="NZ_JMSZ01000032.1"/>
</dbReference>
<proteinExistence type="inferred from homology"/>
<comment type="cofactor">
    <cofactor evidence="1">
        <name>(6R)-5,10-methylene-5,6,7,8-tetrahydrofolate</name>
        <dbReference type="ChEBI" id="CHEBI:15636"/>
    </cofactor>
</comment>
<dbReference type="GO" id="GO:0009416">
    <property type="term" value="P:response to light stimulus"/>
    <property type="evidence" value="ECO:0007669"/>
    <property type="project" value="TreeGrafter"/>
</dbReference>
<accession>A0A063Y0C1</accession>
<feature type="binding site" evidence="6">
    <location>
        <begin position="279"/>
        <end position="286"/>
    </location>
    <ligand>
        <name>FAD</name>
        <dbReference type="ChEBI" id="CHEBI:57692"/>
    </ligand>
</feature>
<comment type="similarity">
    <text evidence="8">Belongs to the DNA photolyase family.</text>
</comment>
<dbReference type="SUPFAM" id="SSF48173">
    <property type="entry name" value="Cryptochrome/photolyase FAD-binding domain"/>
    <property type="match status" value="1"/>
</dbReference>
<evidence type="ECO:0000313" key="10">
    <source>
        <dbReference type="EMBL" id="KDE39149.1"/>
    </source>
</evidence>
<comment type="cofactor">
    <cofactor evidence="6">
        <name>FAD</name>
        <dbReference type="ChEBI" id="CHEBI:57692"/>
    </cofactor>
    <text evidence="6">Binds 1 FAD per subunit.</text>
</comment>
<keyword evidence="5 8" id="KW-0157">Chromophore</keyword>
<feature type="binding site" evidence="6">
    <location>
        <begin position="241"/>
        <end position="245"/>
    </location>
    <ligand>
        <name>FAD</name>
        <dbReference type="ChEBI" id="CHEBI:57692"/>
    </ligand>
</feature>
<evidence type="ECO:0000256" key="6">
    <source>
        <dbReference type="PIRSR" id="PIRSR602081-1"/>
    </source>
</evidence>
<dbReference type="EC" id="4.1.99.3" evidence="10"/>
<dbReference type="STRING" id="267850.ADINL_2278"/>
<dbReference type="InterPro" id="IPR002081">
    <property type="entry name" value="Cryptochrome/DNA_photolyase_1"/>
</dbReference>
<dbReference type="PATRIC" id="fig|267850.7.peg.2246"/>
<organism evidence="10 11">
    <name type="scientific">Nitrincola lacisaponensis</name>
    <dbReference type="NCBI Taxonomy" id="267850"/>
    <lineage>
        <taxon>Bacteria</taxon>
        <taxon>Pseudomonadati</taxon>
        <taxon>Pseudomonadota</taxon>
        <taxon>Gammaproteobacteria</taxon>
        <taxon>Oceanospirillales</taxon>
        <taxon>Oceanospirillaceae</taxon>
        <taxon>Nitrincola</taxon>
    </lineage>
</organism>
<dbReference type="GO" id="GO:0071949">
    <property type="term" value="F:FAD binding"/>
    <property type="evidence" value="ECO:0007669"/>
    <property type="project" value="TreeGrafter"/>
</dbReference>
<dbReference type="NCBIfam" id="NF007955">
    <property type="entry name" value="PRK10674.1"/>
    <property type="match status" value="1"/>
</dbReference>
<dbReference type="InterPro" id="IPR018394">
    <property type="entry name" value="DNA_photolyase_1_CS_C"/>
</dbReference>
<sequence>MKLVWLRNDVRRLDNPALFYASEAQQGVTVVVTLTPEQWQQHQDSPLRWALWRDQLNSLLPQLAELNIGFRVLQLHSYDQVADGLLALAQSLQADALYFNYEYPLNERRRDRQVCEQLEAAGIQCQGYHGELVLAPGQVVTGQGGMFKVFTPFSRSWRQVYLQQLPEPLGIPAIQPDKPEQEPLPDDLGWTALSADQTAGHYCIHTWPVGEASVHQRLAGFVQQAEADYASRRDFPAIPGTSRLSPYLAIGAVSPRQCVQALKSASPDERWLSSVWLNELIWREFYRHLLVAWPGLSRLEPFRPEVDARISWQHNPAGFDAWCRGETGFPIVDAAMKQLLATGWMHNRLRMVVASFLTKLLRVDWRLGAAFFMEHLLDGDFASNSGGWQWAASVGADAAPYFRIFNPQLQSEKFDPDGRFLATWLPELAALPVRQRHLPGAGQSLGRPAPIIDYKAARQAALDDYQQDR</sequence>
<dbReference type="EMBL" id="JMSZ01000032">
    <property type="protein sequence ID" value="KDE39149.1"/>
    <property type="molecule type" value="Genomic_DNA"/>
</dbReference>
<dbReference type="Gene3D" id="3.40.50.620">
    <property type="entry name" value="HUPs"/>
    <property type="match status" value="1"/>
</dbReference>
<feature type="binding site" evidence="6">
    <location>
        <position position="276"/>
    </location>
    <ligand>
        <name>FAD</name>
        <dbReference type="ChEBI" id="CHEBI:57692"/>
    </ligand>
</feature>
<dbReference type="SUPFAM" id="SSF52425">
    <property type="entry name" value="Cryptochrome/photolyase, N-terminal domain"/>
    <property type="match status" value="1"/>
</dbReference>
<dbReference type="PANTHER" id="PTHR11455">
    <property type="entry name" value="CRYPTOCHROME"/>
    <property type="match status" value="1"/>
</dbReference>
<feature type="site" description="Electron transfer via tryptophanyl radical" evidence="7">
    <location>
        <position position="365"/>
    </location>
</feature>
<protein>
    <submittedName>
        <fullName evidence="10">Deoxyribodipyrimidine photolyase</fullName>
        <ecNumber evidence="10">4.1.99.3</ecNumber>
    </submittedName>
</protein>
<comment type="caution">
    <text evidence="10">The sequence shown here is derived from an EMBL/GenBank/DDBJ whole genome shotgun (WGS) entry which is preliminary data.</text>
</comment>
<dbReference type="OrthoDB" id="9772484at2"/>
<dbReference type="InterPro" id="IPR006050">
    <property type="entry name" value="DNA_photolyase_N"/>
</dbReference>
<evidence type="ECO:0000256" key="7">
    <source>
        <dbReference type="PIRSR" id="PIRSR602081-2"/>
    </source>
</evidence>
<keyword evidence="3 6" id="KW-0285">Flavoprotein</keyword>
<dbReference type="GO" id="GO:0006139">
    <property type="term" value="P:nucleobase-containing compound metabolic process"/>
    <property type="evidence" value="ECO:0007669"/>
    <property type="project" value="UniProtKB-ARBA"/>
</dbReference>
<dbReference type="Gene3D" id="1.25.40.80">
    <property type="match status" value="1"/>
</dbReference>
<evidence type="ECO:0000256" key="5">
    <source>
        <dbReference type="ARBA" id="ARBA00022991"/>
    </source>
</evidence>
<dbReference type="AlphaFoldDB" id="A0A063Y0C1"/>
<keyword evidence="4 6" id="KW-0274">FAD</keyword>
<feature type="site" description="Electron transfer via tryptophanyl radical" evidence="7">
    <location>
        <position position="388"/>
    </location>
</feature>
<dbReference type="Proteomes" id="UP000027318">
    <property type="component" value="Unassembled WGS sequence"/>
</dbReference>
<gene>
    <name evidence="10" type="ORF">ADINL_2278</name>
</gene>
<dbReference type="PROSITE" id="PS00691">
    <property type="entry name" value="DNA_PHOTOLYASES_1_2"/>
    <property type="match status" value="1"/>
</dbReference>
<dbReference type="Pfam" id="PF03441">
    <property type="entry name" value="FAD_binding_7"/>
    <property type="match status" value="1"/>
</dbReference>
<evidence type="ECO:0000313" key="11">
    <source>
        <dbReference type="Proteomes" id="UP000027318"/>
    </source>
</evidence>
<keyword evidence="10" id="KW-0456">Lyase</keyword>
<evidence type="ECO:0000259" key="9">
    <source>
        <dbReference type="PROSITE" id="PS51645"/>
    </source>
</evidence>
<dbReference type="PROSITE" id="PS51645">
    <property type="entry name" value="PHR_CRY_ALPHA_BETA"/>
    <property type="match status" value="1"/>
</dbReference>
<feature type="binding site" evidence="6">
    <location>
        <begin position="378"/>
        <end position="380"/>
    </location>
    <ligand>
        <name>FAD</name>
        <dbReference type="ChEBI" id="CHEBI:57692"/>
    </ligand>
</feature>
<dbReference type="GO" id="GO:0003677">
    <property type="term" value="F:DNA binding"/>
    <property type="evidence" value="ECO:0007669"/>
    <property type="project" value="TreeGrafter"/>
</dbReference>
<dbReference type="PANTHER" id="PTHR11455:SF9">
    <property type="entry name" value="CRYPTOCHROME CIRCADIAN CLOCK 5 ISOFORM X1"/>
    <property type="match status" value="1"/>
</dbReference>
<dbReference type="InterPro" id="IPR036134">
    <property type="entry name" value="Crypto/Photolyase_FAD-like_sf"/>
</dbReference>